<reference evidence="2 3" key="1">
    <citation type="journal article" date="2019" name="Int. J. Syst. Evol. Microbiol.">
        <title>The Global Catalogue of Microorganisms (GCM) 10K type strain sequencing project: providing services to taxonomists for standard genome sequencing and annotation.</title>
        <authorList>
            <consortium name="The Broad Institute Genomics Platform"/>
            <consortium name="The Broad Institute Genome Sequencing Center for Infectious Disease"/>
            <person name="Wu L."/>
            <person name="Ma J."/>
        </authorList>
    </citation>
    <scope>NUCLEOTIDE SEQUENCE [LARGE SCALE GENOMIC DNA]</scope>
    <source>
        <strain evidence="2 3">YIM 94188</strain>
    </source>
</reference>
<proteinExistence type="predicted"/>
<protein>
    <recommendedName>
        <fullName evidence="4">DNA primase/polymerase bifunctional N-terminal domain-containing protein</fullName>
    </recommendedName>
</protein>
<organism evidence="2 3">
    <name type="scientific">Halopelagius fulvigenes</name>
    <dbReference type="NCBI Taxonomy" id="1198324"/>
    <lineage>
        <taxon>Archaea</taxon>
        <taxon>Methanobacteriati</taxon>
        <taxon>Methanobacteriota</taxon>
        <taxon>Stenosarchaea group</taxon>
        <taxon>Halobacteria</taxon>
        <taxon>Halobacteriales</taxon>
        <taxon>Haloferacaceae</taxon>
    </lineage>
</organism>
<dbReference type="AlphaFoldDB" id="A0ABD5TT98"/>
<sequence length="430" mass="48787">MSWDSDRLETLKVMDQWVCWGFYCGNREECGIPLGPDADECPECGGRRTKPPVAPFDGRRYAKSNTPRTWRSYEEAVEYHEREDTHTEGIGFMLSEQDLIVGIDLDGCVHPETKEIEPWAEDIVARADSYTEISPSVTGLHIFAVGILPDGRKKRKQERTLDLPEWVVEEKNAEVEMYDDVRYMTYTGNQLPGTPDDAQKRASAVKEIHAEYVADGDADASPPAQAASPDSVDVSADGGTEYTNEFGTTLERVREWDGKLNDLLTHLEPGFSLPNDDDSPSGYDYSAVTKLLFWRFDERDIANILRRYRSRDKLDRDDYLQRTIANAQRDVTDRCDPPQDRSPSKMDAPSEVKVALEGMLSLYENDPDREMQHRGKIWECVAKIDADDVENFAPRVADVLDVQEYAVQNHRTLARHEEENGPVVVEDGKT</sequence>
<accession>A0ABD5TT98</accession>
<keyword evidence="3" id="KW-1185">Reference proteome</keyword>
<comment type="caution">
    <text evidence="2">The sequence shown here is derived from an EMBL/GenBank/DDBJ whole genome shotgun (WGS) entry which is preliminary data.</text>
</comment>
<dbReference type="Proteomes" id="UP001596408">
    <property type="component" value="Unassembled WGS sequence"/>
</dbReference>
<evidence type="ECO:0008006" key="4">
    <source>
        <dbReference type="Google" id="ProtNLM"/>
    </source>
</evidence>
<feature type="compositionally biased region" description="Basic and acidic residues" evidence="1">
    <location>
        <begin position="330"/>
        <end position="349"/>
    </location>
</feature>
<feature type="region of interest" description="Disordered" evidence="1">
    <location>
        <begin position="215"/>
        <end position="243"/>
    </location>
</feature>
<feature type="non-terminal residue" evidence="2">
    <location>
        <position position="430"/>
    </location>
</feature>
<evidence type="ECO:0000256" key="1">
    <source>
        <dbReference type="SAM" id="MobiDB-lite"/>
    </source>
</evidence>
<feature type="compositionally biased region" description="Low complexity" evidence="1">
    <location>
        <begin position="219"/>
        <end position="233"/>
    </location>
</feature>
<dbReference type="EMBL" id="JBHSXH010000006">
    <property type="protein sequence ID" value="MFC6823816.1"/>
    <property type="molecule type" value="Genomic_DNA"/>
</dbReference>
<evidence type="ECO:0000313" key="2">
    <source>
        <dbReference type="EMBL" id="MFC6823816.1"/>
    </source>
</evidence>
<gene>
    <name evidence="2" type="ORF">ACFQEV_02215</name>
</gene>
<dbReference type="RefSeq" id="WP_379692327.1">
    <property type="nucleotide sequence ID" value="NZ_JBHSXH010000006.1"/>
</dbReference>
<evidence type="ECO:0000313" key="3">
    <source>
        <dbReference type="Proteomes" id="UP001596408"/>
    </source>
</evidence>
<feature type="region of interest" description="Disordered" evidence="1">
    <location>
        <begin position="328"/>
        <end position="349"/>
    </location>
</feature>
<name>A0ABD5TT98_9EURY</name>